<sequence>MSPAADGSPPHMGNVTSQLSMSLDGFIAAPGQSRQDPLGRGGLRLHEWFFATESWRDRHGLAGGARNVDAEVVDEMTRDLGAYVMGRRMFGGGDGPWDPDWTGWWGEDPPFRVPVFVLTHHPRESLVMRGGTEFHFVTDGIEAALERARAAAGSRDVAVAGGASAVRQYLTAGLLDTLWLHLVPIVLGGGTALFDGVGDVRLAPEQVVAAPTVTHIRYRLSR</sequence>
<dbReference type="SUPFAM" id="SSF53597">
    <property type="entry name" value="Dihydrofolate reductase-like"/>
    <property type="match status" value="1"/>
</dbReference>
<feature type="domain" description="Bacterial bifunctional deaminase-reductase C-terminal" evidence="1">
    <location>
        <begin position="15"/>
        <end position="207"/>
    </location>
</feature>
<dbReference type="PANTHER" id="PTHR38011">
    <property type="entry name" value="DIHYDROFOLATE REDUCTASE FAMILY PROTEIN (AFU_ORTHOLOGUE AFUA_8G06820)"/>
    <property type="match status" value="1"/>
</dbReference>
<evidence type="ECO:0000313" key="2">
    <source>
        <dbReference type="EMBL" id="GAA4573211.1"/>
    </source>
</evidence>
<name>A0ABP8SR27_9ACTN</name>
<dbReference type="InterPro" id="IPR050765">
    <property type="entry name" value="Riboflavin_Biosynth_HTPR"/>
</dbReference>
<accession>A0ABP8SR27</accession>
<dbReference type="Gene3D" id="3.40.430.10">
    <property type="entry name" value="Dihydrofolate Reductase, subunit A"/>
    <property type="match status" value="1"/>
</dbReference>
<dbReference type="Pfam" id="PF01872">
    <property type="entry name" value="RibD_C"/>
    <property type="match status" value="1"/>
</dbReference>
<dbReference type="InterPro" id="IPR024072">
    <property type="entry name" value="DHFR-like_dom_sf"/>
</dbReference>
<organism evidence="2 3">
    <name type="scientific">Micromonospora coerulea</name>
    <dbReference type="NCBI Taxonomy" id="47856"/>
    <lineage>
        <taxon>Bacteria</taxon>
        <taxon>Bacillati</taxon>
        <taxon>Actinomycetota</taxon>
        <taxon>Actinomycetes</taxon>
        <taxon>Micromonosporales</taxon>
        <taxon>Micromonosporaceae</taxon>
        <taxon>Micromonospora</taxon>
    </lineage>
</organism>
<dbReference type="InterPro" id="IPR002734">
    <property type="entry name" value="RibDG_C"/>
</dbReference>
<gene>
    <name evidence="2" type="ORF">GCM10023176_37760</name>
</gene>
<reference evidence="3" key="1">
    <citation type="journal article" date="2019" name="Int. J. Syst. Evol. Microbiol.">
        <title>The Global Catalogue of Microorganisms (GCM) 10K type strain sequencing project: providing services to taxonomists for standard genome sequencing and annotation.</title>
        <authorList>
            <consortium name="The Broad Institute Genomics Platform"/>
            <consortium name="The Broad Institute Genome Sequencing Center for Infectious Disease"/>
            <person name="Wu L."/>
            <person name="Ma J."/>
        </authorList>
    </citation>
    <scope>NUCLEOTIDE SEQUENCE [LARGE SCALE GENOMIC DNA]</scope>
    <source>
        <strain evidence="3">JCM 3175</strain>
    </source>
</reference>
<protein>
    <submittedName>
        <fullName evidence="2">Dihydrofolate reductase family protein</fullName>
    </submittedName>
</protein>
<evidence type="ECO:0000259" key="1">
    <source>
        <dbReference type="Pfam" id="PF01872"/>
    </source>
</evidence>
<keyword evidence="3" id="KW-1185">Reference proteome</keyword>
<comment type="caution">
    <text evidence="2">The sequence shown here is derived from an EMBL/GenBank/DDBJ whole genome shotgun (WGS) entry which is preliminary data.</text>
</comment>
<dbReference type="Proteomes" id="UP001500307">
    <property type="component" value="Unassembled WGS sequence"/>
</dbReference>
<dbReference type="EMBL" id="BAABGU010000020">
    <property type="protein sequence ID" value="GAA4573211.1"/>
    <property type="molecule type" value="Genomic_DNA"/>
</dbReference>
<evidence type="ECO:0000313" key="3">
    <source>
        <dbReference type="Proteomes" id="UP001500307"/>
    </source>
</evidence>
<proteinExistence type="predicted"/>
<dbReference type="PANTHER" id="PTHR38011:SF12">
    <property type="entry name" value="BIFUNCTIONAL DEAMINASE-REDUCTASE DOMAIN PROTEIN"/>
    <property type="match status" value="1"/>
</dbReference>